<keyword evidence="8 12" id="KW-1133">Transmembrane helix</keyword>
<evidence type="ECO:0000256" key="11">
    <source>
        <dbReference type="ARBA" id="ARBA00040780"/>
    </source>
</evidence>
<evidence type="ECO:0000256" key="10">
    <source>
        <dbReference type="ARBA" id="ARBA00037054"/>
    </source>
</evidence>
<organism evidence="14 15">
    <name type="scientific">Aureimonas altamirensis</name>
    <dbReference type="NCBI Taxonomy" id="370622"/>
    <lineage>
        <taxon>Bacteria</taxon>
        <taxon>Pseudomonadati</taxon>
        <taxon>Pseudomonadota</taxon>
        <taxon>Alphaproteobacteria</taxon>
        <taxon>Hyphomicrobiales</taxon>
        <taxon>Aurantimonadaceae</taxon>
        <taxon>Aureimonas</taxon>
    </lineage>
</organism>
<feature type="transmembrane region" description="Helical" evidence="12">
    <location>
        <begin position="12"/>
        <end position="34"/>
    </location>
</feature>
<comment type="caution">
    <text evidence="14">The sequence shown here is derived from an EMBL/GenBank/DDBJ whole genome shotgun (WGS) entry which is preliminary data.</text>
</comment>
<dbReference type="RefSeq" id="WP_039195208.1">
    <property type="nucleotide sequence ID" value="NZ_JAQRFV010000017.1"/>
</dbReference>
<proteinExistence type="inferred from homology"/>
<dbReference type="Pfam" id="PF00528">
    <property type="entry name" value="BPD_transp_1"/>
    <property type="match status" value="1"/>
</dbReference>
<protein>
    <recommendedName>
        <fullName evidence="11">sn-glycerol-3-phosphate transport system permease protein UgpA</fullName>
    </recommendedName>
</protein>
<keyword evidence="5" id="KW-1003">Cell membrane</keyword>
<evidence type="ECO:0000256" key="8">
    <source>
        <dbReference type="ARBA" id="ARBA00022989"/>
    </source>
</evidence>
<evidence type="ECO:0000256" key="3">
    <source>
        <dbReference type="ARBA" id="ARBA00011557"/>
    </source>
</evidence>
<dbReference type="NCBIfam" id="NF007852">
    <property type="entry name" value="PRK10561.1"/>
    <property type="match status" value="1"/>
</dbReference>
<evidence type="ECO:0000256" key="7">
    <source>
        <dbReference type="ARBA" id="ARBA00022692"/>
    </source>
</evidence>
<evidence type="ECO:0000313" key="14">
    <source>
        <dbReference type="EMBL" id="KHJ53690.1"/>
    </source>
</evidence>
<dbReference type="CDD" id="cd06261">
    <property type="entry name" value="TM_PBP2"/>
    <property type="match status" value="1"/>
</dbReference>
<sequence>MAQKRVTFGGTALPILLLAPQLAITAIFFFWPAIQAVRQSMYRSDAFGFGERFVGWDNFTALFRSARYWESVQVTAVFAASVAIITLCVSLAFASAVDRMIRSRTTYSTLLIWPYAVAPAVAGVLWWFLFNPSVGILAYVLRGFGISWNHFTNGNQALLLTIIAASWAQISYNFIFFLAGLQSIPRSLIEAAAIDGAGPTKRFFTIILPMLSPTIFFLSVVNMVYAFFDTFGIIDTTTEGGPGRQTTTLVYQAYTDGFLGQNFGSSAAQSVVLTLVVILLTVVQFRFVERRVHY</sequence>
<accession>A0A0B1Q4F0</accession>
<keyword evidence="6" id="KW-0997">Cell inner membrane</keyword>
<dbReference type="GO" id="GO:0055085">
    <property type="term" value="P:transmembrane transport"/>
    <property type="evidence" value="ECO:0007669"/>
    <property type="project" value="InterPro"/>
</dbReference>
<dbReference type="EMBL" id="JRFJ01000005">
    <property type="protein sequence ID" value="KHJ53690.1"/>
    <property type="molecule type" value="Genomic_DNA"/>
</dbReference>
<comment type="function">
    <text evidence="10">Part of the ABC transporter complex UgpBAEC involved in sn-glycerol-3-phosphate (G3P) import. Probably responsible for the translocation of the substrate across the membrane.</text>
</comment>
<evidence type="ECO:0000256" key="12">
    <source>
        <dbReference type="RuleBase" id="RU363032"/>
    </source>
</evidence>
<keyword evidence="7 12" id="KW-0812">Transmembrane</keyword>
<gene>
    <name evidence="14" type="ORF">LA66_17370</name>
</gene>
<feature type="transmembrane region" description="Helical" evidence="12">
    <location>
        <begin position="202"/>
        <end position="228"/>
    </location>
</feature>
<keyword evidence="4 12" id="KW-0813">Transport</keyword>
<comment type="similarity">
    <text evidence="2 12">Belongs to the binding-protein-dependent transport system permease family.</text>
</comment>
<feature type="transmembrane region" description="Helical" evidence="12">
    <location>
        <begin position="267"/>
        <end position="288"/>
    </location>
</feature>
<dbReference type="AlphaFoldDB" id="A0A0B1Q4F0"/>
<dbReference type="Gene3D" id="1.10.3720.10">
    <property type="entry name" value="MetI-like"/>
    <property type="match status" value="1"/>
</dbReference>
<evidence type="ECO:0000256" key="2">
    <source>
        <dbReference type="ARBA" id="ARBA00009306"/>
    </source>
</evidence>
<dbReference type="SUPFAM" id="SSF161098">
    <property type="entry name" value="MetI-like"/>
    <property type="match status" value="1"/>
</dbReference>
<evidence type="ECO:0000256" key="5">
    <source>
        <dbReference type="ARBA" id="ARBA00022475"/>
    </source>
</evidence>
<feature type="domain" description="ABC transmembrane type-1" evidence="13">
    <location>
        <begin position="72"/>
        <end position="284"/>
    </location>
</feature>
<dbReference type="STRING" id="370622.LA66_17370"/>
<dbReference type="InterPro" id="IPR035906">
    <property type="entry name" value="MetI-like_sf"/>
</dbReference>
<dbReference type="InterPro" id="IPR050809">
    <property type="entry name" value="UgpAE/MalFG_permease"/>
</dbReference>
<name>A0A0B1Q4F0_9HYPH</name>
<evidence type="ECO:0000259" key="13">
    <source>
        <dbReference type="PROSITE" id="PS50928"/>
    </source>
</evidence>
<evidence type="ECO:0000313" key="15">
    <source>
        <dbReference type="Proteomes" id="UP000030826"/>
    </source>
</evidence>
<dbReference type="Proteomes" id="UP000030826">
    <property type="component" value="Unassembled WGS sequence"/>
</dbReference>
<evidence type="ECO:0000256" key="6">
    <source>
        <dbReference type="ARBA" id="ARBA00022519"/>
    </source>
</evidence>
<comment type="subunit">
    <text evidence="3">The complex is composed of two ATP-binding proteins (UgpC), two transmembrane proteins (UgpA and UgpE) and a solute-binding protein (UgpB).</text>
</comment>
<reference evidence="14 15" key="1">
    <citation type="submission" date="2014-09" db="EMBL/GenBank/DDBJ databases">
        <title>Isolation and characterization of Aurantimonas altamirensis ON-56566 from clinical sample following a dog bite.</title>
        <authorList>
            <person name="Eshaghi A."/>
            <person name="Li A."/>
            <person name="Shahinas D."/>
            <person name="Bahn P."/>
            <person name="Kus J.V."/>
            <person name="Patel S.N."/>
        </authorList>
    </citation>
    <scope>NUCLEOTIDE SEQUENCE [LARGE SCALE GENOMIC DNA]</scope>
    <source>
        <strain evidence="14 15">ON-56566</strain>
    </source>
</reference>
<feature type="transmembrane region" description="Helical" evidence="12">
    <location>
        <begin position="109"/>
        <end position="129"/>
    </location>
</feature>
<evidence type="ECO:0000256" key="4">
    <source>
        <dbReference type="ARBA" id="ARBA00022448"/>
    </source>
</evidence>
<dbReference type="InterPro" id="IPR000515">
    <property type="entry name" value="MetI-like"/>
</dbReference>
<dbReference type="PANTHER" id="PTHR43227">
    <property type="entry name" value="BLL4140 PROTEIN"/>
    <property type="match status" value="1"/>
</dbReference>
<feature type="transmembrane region" description="Helical" evidence="12">
    <location>
        <begin position="157"/>
        <end position="181"/>
    </location>
</feature>
<dbReference type="PROSITE" id="PS50928">
    <property type="entry name" value="ABC_TM1"/>
    <property type="match status" value="1"/>
</dbReference>
<dbReference type="OrthoDB" id="9773727at2"/>
<dbReference type="GO" id="GO:0005886">
    <property type="term" value="C:plasma membrane"/>
    <property type="evidence" value="ECO:0007669"/>
    <property type="project" value="UniProtKB-SubCell"/>
</dbReference>
<comment type="subcellular location">
    <subcellularLocation>
        <location evidence="1">Cell inner membrane</location>
        <topology evidence="1">Multi-pass membrane protein</topology>
    </subcellularLocation>
    <subcellularLocation>
        <location evidence="12">Cell membrane</location>
        <topology evidence="12">Multi-pass membrane protein</topology>
    </subcellularLocation>
</comment>
<dbReference type="PANTHER" id="PTHR43227:SF9">
    <property type="entry name" value="SN-GLYCEROL-3-PHOSPHATE TRANSPORT SYSTEM PERMEASE PROTEIN UGPA"/>
    <property type="match status" value="1"/>
</dbReference>
<feature type="transmembrane region" description="Helical" evidence="12">
    <location>
        <begin position="74"/>
        <end position="97"/>
    </location>
</feature>
<evidence type="ECO:0000256" key="1">
    <source>
        <dbReference type="ARBA" id="ARBA00004429"/>
    </source>
</evidence>
<evidence type="ECO:0000256" key="9">
    <source>
        <dbReference type="ARBA" id="ARBA00023136"/>
    </source>
</evidence>
<keyword evidence="9 12" id="KW-0472">Membrane</keyword>